<dbReference type="InterPro" id="IPR036869">
    <property type="entry name" value="J_dom_sf"/>
</dbReference>
<dbReference type="PANTHER" id="PTHR23172:SF19">
    <property type="entry name" value="J DOMAIN-CONTAINING PROTEIN"/>
    <property type="match status" value="1"/>
</dbReference>
<dbReference type="PROSITE" id="PS50030">
    <property type="entry name" value="UBA"/>
    <property type="match status" value="1"/>
</dbReference>
<dbReference type="Gene3D" id="1.10.8.10">
    <property type="entry name" value="DNA helicase RuvA subunit, C-terminal domain"/>
    <property type="match status" value="1"/>
</dbReference>
<feature type="region of interest" description="Disordered" evidence="1">
    <location>
        <begin position="394"/>
        <end position="601"/>
    </location>
</feature>
<organism evidence="3 4">
    <name type="scientific">Neonectria ditissima</name>
    <dbReference type="NCBI Taxonomy" id="78410"/>
    <lineage>
        <taxon>Eukaryota</taxon>
        <taxon>Fungi</taxon>
        <taxon>Dikarya</taxon>
        <taxon>Ascomycota</taxon>
        <taxon>Pezizomycotina</taxon>
        <taxon>Sordariomycetes</taxon>
        <taxon>Hypocreomycetidae</taxon>
        <taxon>Hypocreales</taxon>
        <taxon>Nectriaceae</taxon>
        <taxon>Neonectria</taxon>
    </lineage>
</organism>
<feature type="region of interest" description="Disordered" evidence="1">
    <location>
        <begin position="743"/>
        <end position="788"/>
    </location>
</feature>
<dbReference type="SUPFAM" id="SSF46565">
    <property type="entry name" value="Chaperone J-domain"/>
    <property type="match status" value="1"/>
</dbReference>
<evidence type="ECO:0000259" key="2">
    <source>
        <dbReference type="PROSITE" id="PS50030"/>
    </source>
</evidence>
<dbReference type="PANTHER" id="PTHR23172">
    <property type="entry name" value="AUXILIN/CYCLIN G-ASSOCIATED KINASE-RELATED"/>
    <property type="match status" value="1"/>
</dbReference>
<dbReference type="Proteomes" id="UP000050424">
    <property type="component" value="Unassembled WGS sequence"/>
</dbReference>
<evidence type="ECO:0000313" key="3">
    <source>
        <dbReference type="EMBL" id="KPM34300.1"/>
    </source>
</evidence>
<dbReference type="Pfam" id="PF22562">
    <property type="entry name" value="UBA_7"/>
    <property type="match status" value="1"/>
</dbReference>
<feature type="domain" description="UBA" evidence="2">
    <location>
        <begin position="278"/>
        <end position="324"/>
    </location>
</feature>
<dbReference type="SUPFAM" id="SSF46934">
    <property type="entry name" value="UBA-like"/>
    <property type="match status" value="1"/>
</dbReference>
<evidence type="ECO:0000313" key="4">
    <source>
        <dbReference type="Proteomes" id="UP000050424"/>
    </source>
</evidence>
<gene>
    <name evidence="3" type="ORF">AK830_g12273</name>
</gene>
<dbReference type="GO" id="GO:0005737">
    <property type="term" value="C:cytoplasm"/>
    <property type="evidence" value="ECO:0007669"/>
    <property type="project" value="TreeGrafter"/>
</dbReference>
<dbReference type="Gene3D" id="1.25.40.10">
    <property type="entry name" value="Tetratricopeptide repeat domain"/>
    <property type="match status" value="1"/>
</dbReference>
<feature type="compositionally biased region" description="Low complexity" evidence="1">
    <location>
        <begin position="471"/>
        <end position="496"/>
    </location>
</feature>
<dbReference type="GO" id="GO:0030276">
    <property type="term" value="F:clathrin binding"/>
    <property type="evidence" value="ECO:0007669"/>
    <property type="project" value="TreeGrafter"/>
</dbReference>
<dbReference type="InterPro" id="IPR011990">
    <property type="entry name" value="TPR-like_helical_dom_sf"/>
</dbReference>
<feature type="compositionally biased region" description="Basic and acidic residues" evidence="1">
    <location>
        <begin position="91"/>
        <end position="105"/>
    </location>
</feature>
<feature type="compositionally biased region" description="Basic and acidic residues" evidence="1">
    <location>
        <begin position="777"/>
        <end position="788"/>
    </location>
</feature>
<sequence length="894" mass="96425">MDDLSGLDWSSKPTGQPKQPVMNSAYTTLRPTQSPLASGRNTPLSTQGSGSVAPKPAPPKPSQDSFRNLMNFGPAKAKQNLTLAERQAQLEAEKRKKEDEKRKQAEAQFGNGQFWDTLGSRGSSASPAVQPLAKPSPAPVAKDDDDLFAAFNKDTKVDNASHYPPPESQRSTPANVAPINLSDPNAWGSSNGTNGGGFGVEDDDPFGLNQMKHVAPVPMQQNNDDDDFLGDLGRPVEEVRRKQEATSHPEPGKPIEDDDDDDSSSAGEPPQPVERRPRMNKDPFDRAVAQLVDYGFSAEDAQRALVESGQGYNAQAAVNWLLDEAHRKSKEKVQGRSSSANTGRAPRTANASQAPRSADMSPARADADLSRPGASGAASVGTSLFKTANSLWKTGQKKVQRAVADFQQDGDPNQPRWMREAQQGRAQGSTGVPDVTDEALMLEAGGRPQQARPNGRATEQRLSPQPPSRGPSPAQSSSRASPAPRWQQQAAPPTAASDPRTRLDRLASDDDFSAYSSPNRRKKTSSPAQALARKTAEPEPDLLFNTQQPKPSQSLPQRPAQRQAQRPAQPAQPAKRPPKPAPRPSRQIPSISPVALQTSTQHRLAGTAHFKRGDYAAAHSSYTSSLSTVPSTHPLVIVLLTNRALTALKTGEPKQAVDDADSALKIIGPGNGQGETVAVKAESGQDENRDMKELYGKALSRKAEALEQMEKWNDASTVWQLCVEGGVGGANAIKGRQRCQNALAPKPKPTLKPAATPRPKPSATASFASQKSSEAVTRLREANEAAAKEDDEKFALSEKIDAKVSAWRDGKRENLRALLGSLDQVLWENSGWKKVGLHELVMANKVKIHYMKAIAKTHPDKLPQDANTEVRLIAGLVFSTLNESWDKFKTENGL</sequence>
<dbReference type="InterPro" id="IPR009060">
    <property type="entry name" value="UBA-like_sf"/>
</dbReference>
<protein>
    <recommendedName>
        <fullName evidence="2">UBA domain-containing protein</fullName>
    </recommendedName>
</protein>
<dbReference type="EMBL" id="LKCW01000362">
    <property type="protein sequence ID" value="KPM34300.1"/>
    <property type="molecule type" value="Genomic_DNA"/>
</dbReference>
<feature type="region of interest" description="Disordered" evidence="1">
    <location>
        <begin position="1"/>
        <end position="284"/>
    </location>
</feature>
<dbReference type="FunFam" id="1.25.40.10:FF:000354">
    <property type="entry name" value="UBA domain-containing protein 7"/>
    <property type="match status" value="1"/>
</dbReference>
<comment type="caution">
    <text evidence="3">The sequence shown here is derived from an EMBL/GenBank/DDBJ whole genome shotgun (WGS) entry which is preliminary data.</text>
</comment>
<dbReference type="SMART" id="SM00165">
    <property type="entry name" value="UBA"/>
    <property type="match status" value="1"/>
</dbReference>
<feature type="compositionally biased region" description="Basic and acidic residues" evidence="1">
    <location>
        <begin position="499"/>
        <end position="508"/>
    </location>
</feature>
<feature type="compositionally biased region" description="Low complexity" evidence="1">
    <location>
        <begin position="551"/>
        <end position="574"/>
    </location>
</feature>
<dbReference type="SUPFAM" id="SSF48452">
    <property type="entry name" value="TPR-like"/>
    <property type="match status" value="1"/>
</dbReference>
<dbReference type="AlphaFoldDB" id="A0A0N8H4T9"/>
<feature type="compositionally biased region" description="Basic and acidic residues" evidence="1">
    <location>
        <begin position="234"/>
        <end position="255"/>
    </location>
</feature>
<keyword evidence="4" id="KW-1185">Reference proteome</keyword>
<dbReference type="GO" id="GO:0031982">
    <property type="term" value="C:vesicle"/>
    <property type="evidence" value="ECO:0007669"/>
    <property type="project" value="TreeGrafter"/>
</dbReference>
<dbReference type="GO" id="GO:0072583">
    <property type="term" value="P:clathrin-dependent endocytosis"/>
    <property type="evidence" value="ECO:0007669"/>
    <property type="project" value="TreeGrafter"/>
</dbReference>
<dbReference type="Gene3D" id="1.10.287.110">
    <property type="entry name" value="DnaJ domain"/>
    <property type="match status" value="1"/>
</dbReference>
<name>A0A0N8H4T9_9HYPO</name>
<evidence type="ECO:0000256" key="1">
    <source>
        <dbReference type="SAM" id="MobiDB-lite"/>
    </source>
</evidence>
<feature type="compositionally biased region" description="Low complexity" evidence="1">
    <location>
        <begin position="584"/>
        <end position="593"/>
    </location>
</feature>
<dbReference type="STRING" id="78410.A0A0N8H4T9"/>
<feature type="compositionally biased region" description="Polar residues" evidence="1">
    <location>
        <begin position="763"/>
        <end position="775"/>
    </location>
</feature>
<feature type="region of interest" description="Disordered" evidence="1">
    <location>
        <begin position="327"/>
        <end position="380"/>
    </location>
</feature>
<dbReference type="FunFam" id="1.10.287.110:FF:000002">
    <property type="entry name" value="putative tyrosine-protein phosphatase auxilin isoform X2"/>
    <property type="match status" value="1"/>
</dbReference>
<feature type="compositionally biased region" description="Pro residues" evidence="1">
    <location>
        <begin position="746"/>
        <end position="760"/>
    </location>
</feature>
<feature type="compositionally biased region" description="Basic and acidic residues" evidence="1">
    <location>
        <begin position="273"/>
        <end position="284"/>
    </location>
</feature>
<dbReference type="InterPro" id="IPR015940">
    <property type="entry name" value="UBA"/>
</dbReference>
<dbReference type="OrthoDB" id="1717591at2759"/>
<proteinExistence type="predicted"/>
<accession>A0A0N8H4T9</accession>
<feature type="compositionally biased region" description="Polar residues" evidence="1">
    <location>
        <begin position="11"/>
        <end position="50"/>
    </location>
</feature>
<reference evidence="3 4" key="1">
    <citation type="submission" date="2015-09" db="EMBL/GenBank/DDBJ databases">
        <title>Draft genome of a European isolate of the apple canker pathogen Neonectria ditissima.</title>
        <authorList>
            <person name="Gomez-Cortecero A."/>
            <person name="Harrison R.J."/>
            <person name="Armitage A.D."/>
        </authorList>
    </citation>
    <scope>NUCLEOTIDE SEQUENCE [LARGE SCALE GENOMIC DNA]</scope>
    <source>
        <strain evidence="3 4">R09/05</strain>
    </source>
</reference>
<dbReference type="GO" id="GO:0072318">
    <property type="term" value="P:clathrin coat disassembly"/>
    <property type="evidence" value="ECO:0007669"/>
    <property type="project" value="TreeGrafter"/>
</dbReference>